<evidence type="ECO:0000313" key="2">
    <source>
        <dbReference type="Proteomes" id="UP001055115"/>
    </source>
</evidence>
<organism evidence="1 2">
    <name type="scientific">Colletotrichum spaethianum</name>
    <dbReference type="NCBI Taxonomy" id="700344"/>
    <lineage>
        <taxon>Eukaryota</taxon>
        <taxon>Fungi</taxon>
        <taxon>Dikarya</taxon>
        <taxon>Ascomycota</taxon>
        <taxon>Pezizomycotina</taxon>
        <taxon>Sordariomycetes</taxon>
        <taxon>Hypocreomycetidae</taxon>
        <taxon>Glomerellales</taxon>
        <taxon>Glomerellaceae</taxon>
        <taxon>Colletotrichum</taxon>
        <taxon>Colletotrichum spaethianum species complex</taxon>
    </lineage>
</organism>
<dbReference type="EMBL" id="BQXU01000017">
    <property type="protein sequence ID" value="GKT46709.1"/>
    <property type="molecule type" value="Genomic_DNA"/>
</dbReference>
<keyword evidence="2" id="KW-1185">Reference proteome</keyword>
<name>A0AA37LI50_9PEZI</name>
<accession>A0AA37LI50</accession>
<gene>
    <name evidence="1" type="ORF">ColSpa_06890</name>
</gene>
<sequence length="113" mass="12301">MTAFRNHLARYREKRAHVAQSFAQFDLFTCTLAILSFTRPPMYVRCAVTPAWPSCGGGGGGGELRTRSHGCATMRHDIAANETKLVVPQRVVLAVFANDGHRLVTCGMGHSAL</sequence>
<comment type="caution">
    <text evidence="1">The sequence shown here is derived from an EMBL/GenBank/DDBJ whole genome shotgun (WGS) entry which is preliminary data.</text>
</comment>
<dbReference type="Proteomes" id="UP001055115">
    <property type="component" value="Unassembled WGS sequence"/>
</dbReference>
<dbReference type="AlphaFoldDB" id="A0AA37LI50"/>
<protein>
    <submittedName>
        <fullName evidence="1">Uncharacterized protein</fullName>
    </submittedName>
</protein>
<reference evidence="1 2" key="1">
    <citation type="submission" date="2022-03" db="EMBL/GenBank/DDBJ databases">
        <title>Genome data of Colletotrichum spp.</title>
        <authorList>
            <person name="Utami Y.D."/>
            <person name="Hiruma K."/>
        </authorList>
    </citation>
    <scope>NUCLEOTIDE SEQUENCE [LARGE SCALE GENOMIC DNA]</scope>
    <source>
        <strain evidence="1 2">MAFF 239500</strain>
    </source>
</reference>
<evidence type="ECO:0000313" key="1">
    <source>
        <dbReference type="EMBL" id="GKT46709.1"/>
    </source>
</evidence>
<dbReference type="RefSeq" id="XP_049129059.1">
    <property type="nucleotide sequence ID" value="XM_049273102.1"/>
</dbReference>
<dbReference type="GeneID" id="73327692"/>
<proteinExistence type="predicted"/>